<dbReference type="SUPFAM" id="SSF46689">
    <property type="entry name" value="Homeodomain-like"/>
    <property type="match status" value="1"/>
</dbReference>
<dbReference type="Pfam" id="PF00158">
    <property type="entry name" value="Sigma54_activat"/>
    <property type="match status" value="1"/>
</dbReference>
<keyword evidence="3" id="KW-0805">Transcription regulation</keyword>
<dbReference type="STRING" id="1817816.A2Y64_09035"/>
<dbReference type="InterPro" id="IPR011006">
    <property type="entry name" value="CheY-like_superfamily"/>
</dbReference>
<keyword evidence="1" id="KW-0547">Nucleotide-binding</keyword>
<dbReference type="SMART" id="SM00382">
    <property type="entry name" value="AAA"/>
    <property type="match status" value="1"/>
</dbReference>
<dbReference type="Gene3D" id="3.40.50.2300">
    <property type="match status" value="1"/>
</dbReference>
<keyword evidence="6" id="KW-0597">Phosphoprotein</keyword>
<dbReference type="PANTHER" id="PTHR32071:SF117">
    <property type="entry name" value="PTS-DEPENDENT DIHYDROXYACETONE KINASE OPERON REGULATORY PROTEIN-RELATED"/>
    <property type="match status" value="1"/>
</dbReference>
<dbReference type="InterPro" id="IPR002197">
    <property type="entry name" value="HTH_Fis"/>
</dbReference>
<dbReference type="Pfam" id="PF00072">
    <property type="entry name" value="Response_reg"/>
    <property type="match status" value="1"/>
</dbReference>
<name>A0A1F5EXK4_9BACT</name>
<dbReference type="PRINTS" id="PR01590">
    <property type="entry name" value="HTHFIS"/>
</dbReference>
<dbReference type="Pfam" id="PF25601">
    <property type="entry name" value="AAA_lid_14"/>
    <property type="match status" value="1"/>
</dbReference>
<dbReference type="InterPro" id="IPR003593">
    <property type="entry name" value="AAA+_ATPase"/>
</dbReference>
<feature type="modified residue" description="4-aspartylphosphate" evidence="6">
    <location>
        <position position="53"/>
    </location>
</feature>
<dbReference type="SUPFAM" id="SSF52540">
    <property type="entry name" value="P-loop containing nucleoside triphosphate hydrolases"/>
    <property type="match status" value="1"/>
</dbReference>
<evidence type="ECO:0000259" key="7">
    <source>
        <dbReference type="PROSITE" id="PS50045"/>
    </source>
</evidence>
<reference evidence="9 10" key="1">
    <citation type="journal article" date="2016" name="Nat. Commun.">
        <title>Thousands of microbial genomes shed light on interconnected biogeochemical processes in an aquifer system.</title>
        <authorList>
            <person name="Anantharaman K."/>
            <person name="Brown C.T."/>
            <person name="Hug L.A."/>
            <person name="Sharon I."/>
            <person name="Castelle C.J."/>
            <person name="Probst A.J."/>
            <person name="Thomas B.C."/>
            <person name="Singh A."/>
            <person name="Wilkins M.J."/>
            <person name="Karaoz U."/>
            <person name="Brodie E.L."/>
            <person name="Williams K.H."/>
            <person name="Hubbard S.S."/>
            <person name="Banfield J.F."/>
        </authorList>
    </citation>
    <scope>NUCLEOTIDE SEQUENCE [LARGE SCALE GENOMIC DNA]</scope>
</reference>
<dbReference type="InterPro" id="IPR058031">
    <property type="entry name" value="AAA_lid_NorR"/>
</dbReference>
<dbReference type="Pfam" id="PF02954">
    <property type="entry name" value="HTH_8"/>
    <property type="match status" value="1"/>
</dbReference>
<dbReference type="InterPro" id="IPR025944">
    <property type="entry name" value="Sigma_54_int_dom_CS"/>
</dbReference>
<dbReference type="PROSITE" id="PS00688">
    <property type="entry name" value="SIGMA54_INTERACT_3"/>
    <property type="match status" value="1"/>
</dbReference>
<dbReference type="PROSITE" id="PS00676">
    <property type="entry name" value="SIGMA54_INTERACT_2"/>
    <property type="match status" value="1"/>
</dbReference>
<evidence type="ECO:0000256" key="5">
    <source>
        <dbReference type="ARBA" id="ARBA00023163"/>
    </source>
</evidence>
<dbReference type="GO" id="GO:0043565">
    <property type="term" value="F:sequence-specific DNA binding"/>
    <property type="evidence" value="ECO:0007669"/>
    <property type="project" value="InterPro"/>
</dbReference>
<organism evidence="9 10">
    <name type="scientific">Candidatus Coatesbacteria bacterium RBG_13_66_14</name>
    <dbReference type="NCBI Taxonomy" id="1817816"/>
    <lineage>
        <taxon>Bacteria</taxon>
        <taxon>Candidatus Coatesiibacteriota</taxon>
    </lineage>
</organism>
<dbReference type="Gene3D" id="3.40.50.300">
    <property type="entry name" value="P-loop containing nucleotide triphosphate hydrolases"/>
    <property type="match status" value="1"/>
</dbReference>
<evidence type="ECO:0008006" key="11">
    <source>
        <dbReference type="Google" id="ProtNLM"/>
    </source>
</evidence>
<dbReference type="InterPro" id="IPR009057">
    <property type="entry name" value="Homeodomain-like_sf"/>
</dbReference>
<dbReference type="PROSITE" id="PS50110">
    <property type="entry name" value="RESPONSE_REGULATORY"/>
    <property type="match status" value="1"/>
</dbReference>
<keyword evidence="5" id="KW-0804">Transcription</keyword>
<gene>
    <name evidence="9" type="ORF">A2Y64_09035</name>
</gene>
<dbReference type="PANTHER" id="PTHR32071">
    <property type="entry name" value="TRANSCRIPTIONAL REGULATORY PROTEIN"/>
    <property type="match status" value="1"/>
</dbReference>
<dbReference type="InterPro" id="IPR001789">
    <property type="entry name" value="Sig_transdc_resp-reg_receiver"/>
</dbReference>
<dbReference type="Gene3D" id="1.10.10.60">
    <property type="entry name" value="Homeodomain-like"/>
    <property type="match status" value="1"/>
</dbReference>
<dbReference type="CDD" id="cd00009">
    <property type="entry name" value="AAA"/>
    <property type="match status" value="1"/>
</dbReference>
<evidence type="ECO:0000313" key="9">
    <source>
        <dbReference type="EMBL" id="OGD72095.1"/>
    </source>
</evidence>
<proteinExistence type="predicted"/>
<protein>
    <recommendedName>
        <fullName evidence="11">Sigma-54-dependent Fis family transcriptional regulator</fullName>
    </recommendedName>
</protein>
<dbReference type="GO" id="GO:0006355">
    <property type="term" value="P:regulation of DNA-templated transcription"/>
    <property type="evidence" value="ECO:0007669"/>
    <property type="project" value="InterPro"/>
</dbReference>
<feature type="domain" description="Sigma-54 factor interaction" evidence="7">
    <location>
        <begin position="143"/>
        <end position="368"/>
    </location>
</feature>
<keyword evidence="4" id="KW-0238">DNA-binding</keyword>
<dbReference type="InterPro" id="IPR025943">
    <property type="entry name" value="Sigma_54_int_dom_ATP-bd_2"/>
</dbReference>
<dbReference type="SUPFAM" id="SSF52172">
    <property type="entry name" value="CheY-like"/>
    <property type="match status" value="1"/>
</dbReference>
<dbReference type="SMART" id="SM00448">
    <property type="entry name" value="REC"/>
    <property type="match status" value="1"/>
</dbReference>
<accession>A0A1F5EXK4</accession>
<dbReference type="GO" id="GO:0000160">
    <property type="term" value="P:phosphorelay signal transduction system"/>
    <property type="evidence" value="ECO:0007669"/>
    <property type="project" value="InterPro"/>
</dbReference>
<dbReference type="GO" id="GO:0005524">
    <property type="term" value="F:ATP binding"/>
    <property type="evidence" value="ECO:0007669"/>
    <property type="project" value="UniProtKB-KW"/>
</dbReference>
<comment type="caution">
    <text evidence="9">The sequence shown here is derived from an EMBL/GenBank/DDBJ whole genome shotgun (WGS) entry which is preliminary data.</text>
</comment>
<dbReference type="EMBL" id="MFAF01000132">
    <property type="protein sequence ID" value="OGD72095.1"/>
    <property type="molecule type" value="Genomic_DNA"/>
</dbReference>
<evidence type="ECO:0000256" key="4">
    <source>
        <dbReference type="ARBA" id="ARBA00023125"/>
    </source>
</evidence>
<dbReference type="Gene3D" id="1.10.8.60">
    <property type="match status" value="1"/>
</dbReference>
<dbReference type="PROSITE" id="PS00675">
    <property type="entry name" value="SIGMA54_INTERACT_1"/>
    <property type="match status" value="1"/>
</dbReference>
<dbReference type="InterPro" id="IPR025662">
    <property type="entry name" value="Sigma_54_int_dom_ATP-bd_1"/>
</dbReference>
<evidence type="ECO:0000256" key="3">
    <source>
        <dbReference type="ARBA" id="ARBA00023015"/>
    </source>
</evidence>
<dbReference type="PROSITE" id="PS50045">
    <property type="entry name" value="SIGMA54_INTERACT_4"/>
    <property type="match status" value="1"/>
</dbReference>
<evidence type="ECO:0000256" key="2">
    <source>
        <dbReference type="ARBA" id="ARBA00022840"/>
    </source>
</evidence>
<feature type="domain" description="Response regulatory" evidence="8">
    <location>
        <begin position="4"/>
        <end position="118"/>
    </location>
</feature>
<dbReference type="InterPro" id="IPR027417">
    <property type="entry name" value="P-loop_NTPase"/>
</dbReference>
<evidence type="ECO:0000256" key="1">
    <source>
        <dbReference type="ARBA" id="ARBA00022741"/>
    </source>
</evidence>
<sequence length="448" mass="49696">MRPKVLLVDDDSGFCETACDGLLQEGYDARFANTGSDGVELFNTWHPDVVLLDQILPDTNGLELSRQFSQNDPGVKIIFITAYGSISDAVEAVKTGAYDYLTKPLEMEEFYLTVAKAFELIDLERQQQIRSFQLSHTPTNDQLTGNSPALRRIDRLVSLAAQSDSTLLITGETGVGKGVVARAIHRLSDRGEELLTLNCSAIPETLIESELFGHEKGAFTGASNRRKGVFELAAGGSLLLDEIAEMPIRLQSKLLTVLEDRKIRRLGGSVEVPLNVRVIATTNRNLVEEIKQGRFREDLYYRLAVITIHVPPLRERPQDIRPLCRNLLHRLTAGAYTELPPEQLQVLEAYHWPGNVRELRNVLERALILAGGGEPDPAVLIELVAAKAPAMMKDDEKPIRPLEMVEREHIERALGLCGDNKTKAAKMLGISLSTLRRRLSDYDGSDGP</sequence>
<dbReference type="AlphaFoldDB" id="A0A1F5EXK4"/>
<evidence type="ECO:0000259" key="8">
    <source>
        <dbReference type="PROSITE" id="PS50110"/>
    </source>
</evidence>
<evidence type="ECO:0000313" key="10">
    <source>
        <dbReference type="Proteomes" id="UP000177187"/>
    </source>
</evidence>
<evidence type="ECO:0000256" key="6">
    <source>
        <dbReference type="PROSITE-ProRule" id="PRU00169"/>
    </source>
</evidence>
<dbReference type="FunFam" id="3.40.50.300:FF:000006">
    <property type="entry name" value="DNA-binding transcriptional regulator NtrC"/>
    <property type="match status" value="1"/>
</dbReference>
<dbReference type="Proteomes" id="UP000177187">
    <property type="component" value="Unassembled WGS sequence"/>
</dbReference>
<keyword evidence="2" id="KW-0067">ATP-binding</keyword>
<dbReference type="InterPro" id="IPR002078">
    <property type="entry name" value="Sigma_54_int"/>
</dbReference>